<dbReference type="STRING" id="1754192.A0A1Y1WPX5"/>
<accession>A0A1Y1WPX5</accession>
<evidence type="ECO:0000313" key="3">
    <source>
        <dbReference type="Proteomes" id="UP000193944"/>
    </source>
</evidence>
<reference evidence="2 3" key="1">
    <citation type="submission" date="2016-08" db="EMBL/GenBank/DDBJ databases">
        <title>A Parts List for Fungal Cellulosomes Revealed by Comparative Genomics.</title>
        <authorList>
            <consortium name="DOE Joint Genome Institute"/>
            <person name="Haitjema C.H."/>
            <person name="Gilmore S.P."/>
            <person name="Henske J.K."/>
            <person name="Solomon K.V."/>
            <person name="De Groot R."/>
            <person name="Kuo A."/>
            <person name="Mondo S.J."/>
            <person name="Salamov A.A."/>
            <person name="Labutti K."/>
            <person name="Zhao Z."/>
            <person name="Chiniquy J."/>
            <person name="Barry K."/>
            <person name="Brewer H.M."/>
            <person name="Purvine S.O."/>
            <person name="Wright A.T."/>
            <person name="Boxma B."/>
            <person name="Van Alen T."/>
            <person name="Hackstein J.H."/>
            <person name="Baker S.E."/>
            <person name="Grigoriev I.V."/>
            <person name="O'Malley M.A."/>
        </authorList>
    </citation>
    <scope>NUCLEOTIDE SEQUENCE [LARGE SCALE GENOMIC DNA]</scope>
    <source>
        <strain evidence="2 3">S4</strain>
    </source>
</reference>
<sequence length="328" mass="36626">MSYFGNAASAQNERPYIPESSIPPMPSANRPINLRRNNRLKKMYLKDDHVYLSDSDFSDEEEDIQFPYNTTVSKHHKNGVLDNFVGKKKTITFVMPKKDAKVLKRAKKYAKKLDCGIGVGAIKIPLDPIIGILPAVGDFAGIFLGLGFIGIAQKAGLDKKVYSKMIGNLVVDSAVGLIPAFGDIADFFHKANMKNYKVLEKYLIKRSKAFTKMINGELDPQVFYSKYKSFVSHHQKDIYYIHENLGIPLPNSMDSTGNDDPLPAYVGPDEDLEEIDNTDGLYVVTSDQNQKPAPAGPSQHRPQEEVVVTNINTSDNGYYTSQNAKKRK</sequence>
<evidence type="ECO:0000313" key="2">
    <source>
        <dbReference type="EMBL" id="ORX75580.1"/>
    </source>
</evidence>
<dbReference type="PANTHER" id="PTHR35519:SF2">
    <property type="entry name" value="PH DOMAIN PROTEIN"/>
    <property type="match status" value="1"/>
</dbReference>
<proteinExistence type="predicted"/>
<organism evidence="2 3">
    <name type="scientific">Anaeromyces robustus</name>
    <dbReference type="NCBI Taxonomy" id="1754192"/>
    <lineage>
        <taxon>Eukaryota</taxon>
        <taxon>Fungi</taxon>
        <taxon>Fungi incertae sedis</taxon>
        <taxon>Chytridiomycota</taxon>
        <taxon>Chytridiomycota incertae sedis</taxon>
        <taxon>Neocallimastigomycetes</taxon>
        <taxon>Neocallimastigales</taxon>
        <taxon>Neocallimastigaceae</taxon>
        <taxon>Anaeromyces</taxon>
    </lineage>
</organism>
<comment type="caution">
    <text evidence="2">The sequence shown here is derived from an EMBL/GenBank/DDBJ whole genome shotgun (WGS) entry which is preliminary data.</text>
</comment>
<dbReference type="InterPro" id="IPR025187">
    <property type="entry name" value="DUF4112"/>
</dbReference>
<dbReference type="Proteomes" id="UP000193944">
    <property type="component" value="Unassembled WGS sequence"/>
</dbReference>
<reference evidence="2 3" key="2">
    <citation type="submission" date="2016-08" db="EMBL/GenBank/DDBJ databases">
        <title>Pervasive Adenine N6-methylation of Active Genes in Fungi.</title>
        <authorList>
            <consortium name="DOE Joint Genome Institute"/>
            <person name="Mondo S.J."/>
            <person name="Dannebaum R.O."/>
            <person name="Kuo R.C."/>
            <person name="Labutti K."/>
            <person name="Haridas S."/>
            <person name="Kuo A."/>
            <person name="Salamov A."/>
            <person name="Ahrendt S.R."/>
            <person name="Lipzen A."/>
            <person name="Sullivan W."/>
            <person name="Andreopoulos W.B."/>
            <person name="Clum A."/>
            <person name="Lindquist E."/>
            <person name="Daum C."/>
            <person name="Ramamoorthy G.K."/>
            <person name="Gryganskyi A."/>
            <person name="Culley D."/>
            <person name="Magnuson J.K."/>
            <person name="James T.Y."/>
            <person name="O'Malley M.A."/>
            <person name="Stajich J.E."/>
            <person name="Spatafora J.W."/>
            <person name="Visel A."/>
            <person name="Grigoriev I.V."/>
        </authorList>
    </citation>
    <scope>NUCLEOTIDE SEQUENCE [LARGE SCALE GENOMIC DNA]</scope>
    <source>
        <strain evidence="2 3">S4</strain>
    </source>
</reference>
<dbReference type="OrthoDB" id="2103474at2759"/>
<protein>
    <recommendedName>
        <fullName evidence="4">DUF4112 domain-containing protein</fullName>
    </recommendedName>
</protein>
<feature type="region of interest" description="Disordered" evidence="1">
    <location>
        <begin position="278"/>
        <end position="328"/>
    </location>
</feature>
<gene>
    <name evidence="2" type="ORF">BCR32DRAFT_91115</name>
</gene>
<evidence type="ECO:0000256" key="1">
    <source>
        <dbReference type="SAM" id="MobiDB-lite"/>
    </source>
</evidence>
<dbReference type="EMBL" id="MCFG01000349">
    <property type="protein sequence ID" value="ORX75580.1"/>
    <property type="molecule type" value="Genomic_DNA"/>
</dbReference>
<keyword evidence="3" id="KW-1185">Reference proteome</keyword>
<dbReference type="Pfam" id="PF13430">
    <property type="entry name" value="DUF4112"/>
    <property type="match status" value="1"/>
</dbReference>
<evidence type="ECO:0008006" key="4">
    <source>
        <dbReference type="Google" id="ProtNLM"/>
    </source>
</evidence>
<name>A0A1Y1WPX5_9FUNG</name>
<feature type="compositionally biased region" description="Polar residues" evidence="1">
    <location>
        <begin position="309"/>
        <end position="328"/>
    </location>
</feature>
<dbReference type="PANTHER" id="PTHR35519">
    <property type="entry name" value="MEMBRANE PROTEINS"/>
    <property type="match status" value="1"/>
</dbReference>
<dbReference type="AlphaFoldDB" id="A0A1Y1WPX5"/>